<dbReference type="RefSeq" id="XP_012770697.1">
    <property type="nucleotide sequence ID" value="XM_012915243.1"/>
</dbReference>
<evidence type="ECO:0000256" key="1">
    <source>
        <dbReference type="SAM" id="Phobius"/>
    </source>
</evidence>
<dbReference type="EMBL" id="LK055147">
    <property type="protein sequence ID" value="CDR71752.1"/>
    <property type="molecule type" value="Genomic_DNA"/>
</dbReference>
<reference evidence="2" key="1">
    <citation type="journal article" date="2014" name="Nucleic Acids Res.">
        <title>The evolutionary dynamics of variant antigen genes in Babesia reveal a history of genomic innovation underlying host-parasite interaction.</title>
        <authorList>
            <person name="Jackson A.P."/>
            <person name="Otto T.D."/>
            <person name="Darby A."/>
            <person name="Ramaprasad A."/>
            <person name="Xia D."/>
            <person name="Echaide I.E."/>
            <person name="Farber M."/>
            <person name="Gahlot S."/>
            <person name="Gamble J."/>
            <person name="Gupta D."/>
            <person name="Gupta Y."/>
            <person name="Jackson L."/>
            <person name="Malandrin L."/>
            <person name="Malas T.B."/>
            <person name="Moussa E."/>
            <person name="Nair M."/>
            <person name="Reid AJ."/>
            <person name="Sanders M."/>
            <person name="Sharma J."/>
            <person name="Tracey A."/>
            <person name="Quail M.A."/>
            <person name="Weir W."/>
            <person name="Wastling J.M."/>
            <person name="Hall N."/>
            <person name="Willadsen P."/>
            <person name="Lingelbach K."/>
            <person name="Shiels B."/>
            <person name="Tait A."/>
            <person name="Berriman M."/>
            <person name="Allred D.R."/>
            <person name="Pain A."/>
        </authorList>
    </citation>
    <scope>NUCLEOTIDE SEQUENCE</scope>
    <source>
        <strain evidence="2">Bond</strain>
    </source>
</reference>
<keyword evidence="1" id="KW-0812">Transmembrane</keyword>
<evidence type="ECO:0008006" key="3">
    <source>
        <dbReference type="Google" id="ProtNLM"/>
    </source>
</evidence>
<organism evidence="2">
    <name type="scientific">Babesia bigemina</name>
    <dbReference type="NCBI Taxonomy" id="5866"/>
    <lineage>
        <taxon>Eukaryota</taxon>
        <taxon>Sar</taxon>
        <taxon>Alveolata</taxon>
        <taxon>Apicomplexa</taxon>
        <taxon>Aconoidasida</taxon>
        <taxon>Piroplasmida</taxon>
        <taxon>Babesiidae</taxon>
        <taxon>Babesia</taxon>
    </lineage>
</organism>
<name>A0A061BJW5_BABBI</name>
<keyword evidence="1" id="KW-0472">Membrane</keyword>
<dbReference type="VEuPathDB" id="PiroplasmaDB:BBBOND_0004100"/>
<reference evidence="2" key="2">
    <citation type="submission" date="2014-06" db="EMBL/GenBank/DDBJ databases">
        <authorList>
            <person name="Aslett M."/>
            <person name="De Silva Nishadi"/>
        </authorList>
    </citation>
    <scope>NUCLEOTIDE SEQUENCE</scope>
    <source>
        <strain evidence="2">Bond</strain>
    </source>
</reference>
<protein>
    <recommendedName>
        <fullName evidence="3">C3H1-type domain-containing protein</fullName>
    </recommendedName>
</protein>
<accession>A0A061BJW5</accession>
<gene>
    <name evidence="2" type="ORF">BBBOND_0004100</name>
</gene>
<dbReference type="GeneID" id="24561969"/>
<evidence type="ECO:0000313" key="2">
    <source>
        <dbReference type="EMBL" id="CDR71752.1"/>
    </source>
</evidence>
<keyword evidence="1" id="KW-1133">Transmembrane helix</keyword>
<proteinExistence type="predicted"/>
<sequence>MGFLSGVLGAVKKDPSVSTYYKNMDKTLQKIKDSMHNPGGLSAAVDAVSTALGEWDGELTSRTKYTIDKFKTLTTVNISNMHDALNDLNRLSDDADLQYVAAHLGNCISKAQELSTAFDHAEGGYKTLDKNLKDKLKNAVFEIKLQVKSFVEAAKNEELKELLRETEIQLNVLKRQVRDRVEKRIGQLTDTLQRTFETRIKTPIENLNEKLGAIHNNLDAWLRKTSAVIDSAIKKATQIHERLVKQTRIIKEGADGFERDAEKRVSGMIDSVRSLLGDARKSGHNLEKASQNASEQMLHLKDMATDVFARAKCIAENIKLLDNKIKNKADDEMNKVFFHSMAIDVNDIQGEIEALVNGINEAIGNLAETIVSDNIKSIKDMLTKLNREDITGLKTTIEKVNEESSALDKMQYPTLNYLKYIVGPSTNGTTIFDKLKNALTIPASSAKRMAVRTTVAAQSPDQEKSPAENVDAAIEKVRTKVKQLQTEFEKKYSTPKSHIQSLRKTLADIKQFSGYLVAKETGIPNDVSLVERNIRNFENQFKKLIDAVETSKVTRHINELGNALGSSMNQIVKYISDTGKHFSALTEELSKLQNELYDEKDKDVIERLSDVLSKGFFGFKEWNGIVSFTTLLAEIKSIIDGPNTANTLARIIEDANTFYSSVIHYEAETVIAHLQAFVAGRSAAALTAIQSRAKEDYYEATRKMFTAMQRDVHMQIDEINNLIALDYNNGVKGLLKRVMDKDNAFSGSNNKLKKLDVKKTDSIQANERLRSLSANLKAYLVNILSYVFYPVGTGLTDDPAKKVKNIQTDVDELLEHLSVSNDSKKYNYDNKFVTFLTSLSSSLTALHPSAFANPRHPELLDAVRAGLQGFVKEMERVYVNGYDGGEGIKMWYKNDKESGYLTTKGRNGAKVFLSFLPMLLEDLTKLNDKCRGNWKNQFICETNGENENLLGKFLKRCGYKVAKSDTSKDGESECKKSRIGINIYDRLATRIFDASIVNHLKACDYNKDNKKEGPEKVNFDYFDLLKCLYHHLDQFNEVGHLSTLGSRRQPCSVYEMLLWLSGLPHHPVHTAMRDETILEIIENINKDEKKTDIEADGFTFSMGETISICLEAYPRKVPYDSLQKAVTHICSQAYDVLCAIAGTGDADTFYASDYCNNSMKFNYPASGEDCLDMFLDILRRMLPTLQFLKQQCELSTNMNGWQQCKYGKDIKTGKWPCNEHSSDESNDETNCQPNSPLMGYLNDCLPGHLPHQLSKIGCKYECNTCPSTLKKGMPCLTPLGFRGFSGNTKRGKELGEVLTKFLGNEYIQGLFCLQPQPPKTLPEHFGFALTLVKGWINITNFRNKGLPNISFQSAFEASVRDLSIDLYSDPYELTKSLTKSYGSQSVVHDSCEHPHLVNFTSSDICTNRRSDVSCASYLNIASNETYSYLVNKHAGLYVSWAVYLPWSFWELLNNLYKDFCNIFCADWGCRGCLRGDKCKRGEHGTVDDKTGDAKCKCSSIVRCKGVPPLLYRYGFAFGNVSELDETKFEKTCSNFCHQLKKLLDSKYFIDLFENCDKFIFTIRAPFIWLNVALWLLSLLYLLHIMVIRLDLLHIKSHLHSPSSHRIAAQSLLAAARVGKLSKVFYLQP</sequence>
<dbReference type="KEGG" id="bbig:BBBOND_0004100"/>
<feature type="transmembrane region" description="Helical" evidence="1">
    <location>
        <begin position="1566"/>
        <end position="1587"/>
    </location>
</feature>
<dbReference type="OrthoDB" id="5792673at2759"/>